<sequence>MLEEKFDLETLENVRKKLAEIQAWSTIQRKAAHELYDMIDGLCRVAHMYNMAIAQQIEDGYITTSNPQSYIQSKLSTPYAIYRWENSKRESLK</sequence>
<keyword evidence="2" id="KW-1185">Reference proteome</keyword>
<accession>A0A177LC45</accession>
<evidence type="ECO:0000313" key="2">
    <source>
        <dbReference type="Proteomes" id="UP000076935"/>
    </source>
</evidence>
<gene>
    <name evidence="1" type="ORF">AWH49_07175</name>
</gene>
<organism evidence="1 2">
    <name type="scientific">Domibacillus aminovorans</name>
    <dbReference type="NCBI Taxonomy" id="29332"/>
    <lineage>
        <taxon>Bacteria</taxon>
        <taxon>Bacillati</taxon>
        <taxon>Bacillota</taxon>
        <taxon>Bacilli</taxon>
        <taxon>Bacillales</taxon>
        <taxon>Bacillaceae</taxon>
        <taxon>Domibacillus</taxon>
    </lineage>
</organism>
<name>A0A177LC45_9BACI</name>
<proteinExistence type="predicted"/>
<dbReference type="RefSeq" id="WP_034284810.1">
    <property type="nucleotide sequence ID" value="NZ_JBCNAN010000006.1"/>
</dbReference>
<protein>
    <submittedName>
        <fullName evidence="1">Uncharacterized protein</fullName>
    </submittedName>
</protein>
<evidence type="ECO:0000313" key="1">
    <source>
        <dbReference type="EMBL" id="OAH63114.1"/>
    </source>
</evidence>
<dbReference type="EMBL" id="LQWY01000003">
    <property type="protein sequence ID" value="OAH63114.1"/>
    <property type="molecule type" value="Genomic_DNA"/>
</dbReference>
<comment type="caution">
    <text evidence="1">The sequence shown here is derived from an EMBL/GenBank/DDBJ whole genome shotgun (WGS) entry which is preliminary data.</text>
</comment>
<dbReference type="Proteomes" id="UP000076935">
    <property type="component" value="Unassembled WGS sequence"/>
</dbReference>
<reference evidence="1 2" key="1">
    <citation type="submission" date="2016-01" db="EMBL/GenBank/DDBJ databases">
        <title>Investigation of taxonomic status of Bacillus aminovorans.</title>
        <authorList>
            <person name="Verma A."/>
            <person name="Pal Y."/>
            <person name="Krishnamurthi S."/>
        </authorList>
    </citation>
    <scope>NUCLEOTIDE SEQUENCE [LARGE SCALE GENOMIC DNA]</scope>
    <source>
        <strain evidence="1 2">DSM 1314</strain>
    </source>
</reference>
<dbReference type="AlphaFoldDB" id="A0A177LC45"/>